<gene>
    <name evidence="2" type="ORF">JH146_0811</name>
</gene>
<dbReference type="InterPro" id="IPR001387">
    <property type="entry name" value="Cro/C1-type_HTH"/>
</dbReference>
<dbReference type="PROSITE" id="PS50943">
    <property type="entry name" value="HTH_CROC1"/>
    <property type="match status" value="1"/>
</dbReference>
<proteinExistence type="predicted"/>
<sequence length="166" mass="19073">MQMCELCGKLVDKLHKVIIEGSEMYVCKECAKFGKSPKTYSRLGKKPTIIGKGGITTNKQVKKPVKRRRDIFDTLPMLREDYGDVIREAREKRGLSIEELAKKLKMKASTLQKFERYELEPNEREIKILEKELKITLTESVGEESSYYGSGDEDGFTLGDFIKIKK</sequence>
<dbReference type="InterPro" id="IPR004451">
    <property type="entry name" value="MJ0586"/>
</dbReference>
<evidence type="ECO:0000313" key="3">
    <source>
        <dbReference type="Proteomes" id="UP000028781"/>
    </source>
</evidence>
<evidence type="ECO:0000259" key="1">
    <source>
        <dbReference type="PROSITE" id="PS50943"/>
    </source>
</evidence>
<feature type="domain" description="HTH cro/C1-type" evidence="1">
    <location>
        <begin position="86"/>
        <end position="140"/>
    </location>
</feature>
<protein>
    <submittedName>
        <fullName evidence="2">Transcriptional regulator, XRE family</fullName>
    </submittedName>
</protein>
<dbReference type="GeneID" id="24891417"/>
<dbReference type="GO" id="GO:0003677">
    <property type="term" value="F:DNA binding"/>
    <property type="evidence" value="ECO:0007669"/>
    <property type="project" value="InterPro"/>
</dbReference>
<evidence type="ECO:0000313" key="2">
    <source>
        <dbReference type="EMBL" id="AIJ05657.1"/>
    </source>
</evidence>
<dbReference type="EMBL" id="CP009149">
    <property type="protein sequence ID" value="AIJ05657.1"/>
    <property type="molecule type" value="Genomic_DNA"/>
</dbReference>
<dbReference type="InterPro" id="IPR010982">
    <property type="entry name" value="Lambda_DNA-bd_dom_sf"/>
</dbReference>
<organism evidence="2 3">
    <name type="scientific">Methanocaldococcus bathoardescens</name>
    <dbReference type="NCBI Taxonomy" id="1301915"/>
    <lineage>
        <taxon>Archaea</taxon>
        <taxon>Methanobacteriati</taxon>
        <taxon>Methanobacteriota</taxon>
        <taxon>Methanomada group</taxon>
        <taxon>Methanococci</taxon>
        <taxon>Methanococcales</taxon>
        <taxon>Methanocaldococcaceae</taxon>
        <taxon>Methanocaldococcus</taxon>
    </lineage>
</organism>
<dbReference type="STRING" id="1301915.JH146_0811"/>
<reference evidence="2 3" key="1">
    <citation type="journal article" date="2015" name="Int. J. Syst. Evol. Microbiol.">
        <title>M ethanocaldococcus bathoardescens sp. nov., a hyperthermophilic methanogen isolated from a volcanically active deep-sea hydrothermal vent.</title>
        <authorList>
            <person name="Stewart L.C."/>
            <person name="Jung J.H."/>
            <person name="Kim Y.T."/>
            <person name="Kwon S.W."/>
            <person name="Park C.S."/>
            <person name="Holden J.F."/>
        </authorList>
    </citation>
    <scope>NUCLEOTIDE SEQUENCE [LARGE SCALE GENOMIC DNA]</scope>
    <source>
        <strain evidence="2 3">JH146</strain>
    </source>
</reference>
<name>A0A076LFM8_9EURY</name>
<dbReference type="CDD" id="cd00093">
    <property type="entry name" value="HTH_XRE"/>
    <property type="match status" value="1"/>
</dbReference>
<dbReference type="HOGENOM" id="CLU_130237_0_0_2"/>
<dbReference type="KEGG" id="mjh:JH146_0811"/>
<dbReference type="Gene3D" id="1.10.260.40">
    <property type="entry name" value="lambda repressor-like DNA-binding domains"/>
    <property type="match status" value="1"/>
</dbReference>
<dbReference type="NCBIfam" id="TIGR00270">
    <property type="entry name" value="multiprotein bridging factor aMBF1"/>
    <property type="match status" value="1"/>
</dbReference>
<dbReference type="Proteomes" id="UP000028781">
    <property type="component" value="Chromosome"/>
</dbReference>
<dbReference type="Pfam" id="PF26602">
    <property type="entry name" value="HVO_2718_N"/>
    <property type="match status" value="1"/>
</dbReference>
<dbReference type="SUPFAM" id="SSF47413">
    <property type="entry name" value="lambda repressor-like DNA-binding domains"/>
    <property type="match status" value="1"/>
</dbReference>
<accession>A0A076LFM8</accession>
<dbReference type="Pfam" id="PF01381">
    <property type="entry name" value="HTH_3"/>
    <property type="match status" value="1"/>
</dbReference>
<dbReference type="SMART" id="SM00530">
    <property type="entry name" value="HTH_XRE"/>
    <property type="match status" value="1"/>
</dbReference>
<dbReference type="OrthoDB" id="11138at2157"/>
<dbReference type="RefSeq" id="WP_048201816.1">
    <property type="nucleotide sequence ID" value="NZ_CP009149.1"/>
</dbReference>
<keyword evidence="3" id="KW-1185">Reference proteome</keyword>
<dbReference type="InterPro" id="IPR058562">
    <property type="entry name" value="MJ0586_N"/>
</dbReference>
<dbReference type="AlphaFoldDB" id="A0A076LFM8"/>